<evidence type="ECO:0000313" key="8">
    <source>
        <dbReference type="Proteomes" id="UP000737018"/>
    </source>
</evidence>
<dbReference type="PROSITE" id="PS51450">
    <property type="entry name" value="LRR"/>
    <property type="match status" value="1"/>
</dbReference>
<comment type="subcellular location">
    <subcellularLocation>
        <location evidence="1">Membrane</location>
    </subcellularLocation>
</comment>
<keyword evidence="4" id="KW-0677">Repeat</keyword>
<evidence type="ECO:0000256" key="6">
    <source>
        <dbReference type="ARBA" id="ARBA00023180"/>
    </source>
</evidence>
<sequence length="291" mass="32382">MEAARGGDNSIRRLLRRKVYGGEHFNYKSLRLQPHLGPDSTRTLFSESGVEATGSSNTPTCGAPSDQNSVYLLLWLTCSVSLKLPNSDILMVDIYRYLYSCMVRRPLISQLSQFTYLNLSDNSFFGPVPASISSLSNLQTLFLRSNSFSGSIPVSITNLKSLDSLDNSLTGFLPNSINSLSNLRRLDLSYNKLTRSLPPNLLELALKHNSLSGYLSNSSFDGLKISWKWWNSAKTHSRGHYKLGFFLLPSLQQVDLANYSLTCVEVWKPTSGNSNLVAIDLGFNSIACEFR</sequence>
<dbReference type="InterPro" id="IPR032675">
    <property type="entry name" value="LRR_dom_sf"/>
</dbReference>
<dbReference type="Pfam" id="PF00560">
    <property type="entry name" value="LRR_1"/>
    <property type="match status" value="3"/>
</dbReference>
<dbReference type="FunFam" id="3.80.10.10:FF:000041">
    <property type="entry name" value="LRR receptor-like serine/threonine-protein kinase ERECTA"/>
    <property type="match status" value="1"/>
</dbReference>
<evidence type="ECO:0000256" key="1">
    <source>
        <dbReference type="ARBA" id="ARBA00004370"/>
    </source>
</evidence>
<evidence type="ECO:0000256" key="3">
    <source>
        <dbReference type="ARBA" id="ARBA00022729"/>
    </source>
</evidence>
<dbReference type="InterPro" id="IPR003591">
    <property type="entry name" value="Leu-rich_rpt_typical-subtyp"/>
</dbReference>
<dbReference type="AlphaFoldDB" id="A0A8J4VLY8"/>
<dbReference type="Gene3D" id="3.80.10.10">
    <property type="entry name" value="Ribonuclease Inhibitor"/>
    <property type="match status" value="1"/>
</dbReference>
<evidence type="ECO:0000256" key="4">
    <source>
        <dbReference type="ARBA" id="ARBA00022737"/>
    </source>
</evidence>
<evidence type="ECO:0000256" key="2">
    <source>
        <dbReference type="ARBA" id="ARBA00022614"/>
    </source>
</evidence>
<protein>
    <submittedName>
        <fullName evidence="7">Uncharacterized protein</fullName>
    </submittedName>
</protein>
<dbReference type="PANTHER" id="PTHR48004">
    <property type="entry name" value="OS01G0149700 PROTEIN"/>
    <property type="match status" value="1"/>
</dbReference>
<name>A0A8J4VLY8_9ROSI</name>
<accession>A0A8J4VLY8</accession>
<dbReference type="OrthoDB" id="676979at2759"/>
<dbReference type="InterPro" id="IPR052941">
    <property type="entry name" value="StomDev_PlantInt_Reg"/>
</dbReference>
<keyword evidence="2" id="KW-0433">Leucine-rich repeat</keyword>
<comment type="caution">
    <text evidence="7">The sequence shown here is derived from an EMBL/GenBank/DDBJ whole genome shotgun (WGS) entry which is preliminary data.</text>
</comment>
<dbReference type="InterPro" id="IPR001611">
    <property type="entry name" value="Leu-rich_rpt"/>
</dbReference>
<dbReference type="GO" id="GO:0016020">
    <property type="term" value="C:membrane"/>
    <property type="evidence" value="ECO:0007669"/>
    <property type="project" value="UniProtKB-SubCell"/>
</dbReference>
<dbReference type="SUPFAM" id="SSF52058">
    <property type="entry name" value="L domain-like"/>
    <property type="match status" value="1"/>
</dbReference>
<dbReference type="EMBL" id="JRKL02003704">
    <property type="protein sequence ID" value="KAF3954434.1"/>
    <property type="molecule type" value="Genomic_DNA"/>
</dbReference>
<keyword evidence="8" id="KW-1185">Reference proteome</keyword>
<keyword evidence="6" id="KW-0325">Glycoprotein</keyword>
<reference evidence="7" key="1">
    <citation type="submission" date="2020-03" db="EMBL/GenBank/DDBJ databases">
        <title>Castanea mollissima Vanexum genome sequencing.</title>
        <authorList>
            <person name="Staton M."/>
        </authorList>
    </citation>
    <scope>NUCLEOTIDE SEQUENCE</scope>
    <source>
        <tissue evidence="7">Leaf</tissue>
    </source>
</reference>
<keyword evidence="3" id="KW-0732">Signal</keyword>
<evidence type="ECO:0000313" key="7">
    <source>
        <dbReference type="EMBL" id="KAF3954434.1"/>
    </source>
</evidence>
<dbReference type="Proteomes" id="UP000737018">
    <property type="component" value="Unassembled WGS sequence"/>
</dbReference>
<evidence type="ECO:0000256" key="5">
    <source>
        <dbReference type="ARBA" id="ARBA00023136"/>
    </source>
</evidence>
<proteinExistence type="predicted"/>
<dbReference type="SMART" id="SM00369">
    <property type="entry name" value="LRR_TYP"/>
    <property type="match status" value="2"/>
</dbReference>
<organism evidence="7 8">
    <name type="scientific">Castanea mollissima</name>
    <name type="common">Chinese chestnut</name>
    <dbReference type="NCBI Taxonomy" id="60419"/>
    <lineage>
        <taxon>Eukaryota</taxon>
        <taxon>Viridiplantae</taxon>
        <taxon>Streptophyta</taxon>
        <taxon>Embryophyta</taxon>
        <taxon>Tracheophyta</taxon>
        <taxon>Spermatophyta</taxon>
        <taxon>Magnoliopsida</taxon>
        <taxon>eudicotyledons</taxon>
        <taxon>Gunneridae</taxon>
        <taxon>Pentapetalae</taxon>
        <taxon>rosids</taxon>
        <taxon>fabids</taxon>
        <taxon>Fagales</taxon>
        <taxon>Fagaceae</taxon>
        <taxon>Castanea</taxon>
    </lineage>
</organism>
<gene>
    <name evidence="7" type="ORF">CMV_020219</name>
</gene>
<dbReference type="PANTHER" id="PTHR48004:SF101">
    <property type="entry name" value="RECEPTOR-LIKE PROTEIN 12 ISOFORM X1"/>
    <property type="match status" value="1"/>
</dbReference>
<keyword evidence="5" id="KW-0472">Membrane</keyword>